<reference evidence="4" key="1">
    <citation type="submission" date="2021-06" db="EMBL/GenBank/DDBJ databases">
        <title>Direct submission.</title>
        <authorList>
            <person name="Lee C.-S."/>
            <person name="Jin L."/>
        </authorList>
    </citation>
    <scope>NUCLEOTIDE SEQUENCE</scope>
    <source>
        <strain evidence="4">Con5</strain>
    </source>
</reference>
<evidence type="ECO:0000256" key="2">
    <source>
        <dbReference type="ARBA" id="ARBA00011741"/>
    </source>
</evidence>
<evidence type="ECO:0000256" key="3">
    <source>
        <dbReference type="ARBA" id="ARBA00022905"/>
    </source>
</evidence>
<dbReference type="Proteomes" id="UP000679352">
    <property type="component" value="Chromosome"/>
</dbReference>
<dbReference type="GO" id="GO:0018189">
    <property type="term" value="P:pyrroloquinoline quinone biosynthetic process"/>
    <property type="evidence" value="ECO:0007669"/>
    <property type="project" value="UniProtKB-KW"/>
</dbReference>
<evidence type="ECO:0000256" key="1">
    <source>
        <dbReference type="ARBA" id="ARBA00004886"/>
    </source>
</evidence>
<dbReference type="KEGG" id="gfu:KM031_12480"/>
<accession>A0A975P4E4</accession>
<name>A0A975P4E4_9RHOB</name>
<dbReference type="Pfam" id="PF05402">
    <property type="entry name" value="PqqD"/>
    <property type="match status" value="1"/>
</dbReference>
<gene>
    <name evidence="4" type="primary">pqqD</name>
    <name evidence="4" type="ORF">KM031_12480</name>
</gene>
<protein>
    <submittedName>
        <fullName evidence="4">Pyrroloquinoline quinone biosynthesis peptide chaperone PqqD</fullName>
    </submittedName>
</protein>
<comment type="subunit">
    <text evidence="2">Monomer. Interacts with PqqE.</text>
</comment>
<sequence length="88" mass="9618">MALIPRLPRGVRLHQDRVRGVPVLLGPERALILDEIGAAILAELDGAALDEIVARLAVRYDAPVAEIGADVRDFLDDLQAQRLVDYHA</sequence>
<keyword evidence="5" id="KW-1185">Reference proteome</keyword>
<comment type="pathway">
    <text evidence="1">Cofactor biosynthesis; pyrroloquinoline quinone biosynthesis.</text>
</comment>
<evidence type="ECO:0000313" key="5">
    <source>
        <dbReference type="Proteomes" id="UP000679352"/>
    </source>
</evidence>
<dbReference type="InterPro" id="IPR041881">
    <property type="entry name" value="PqqD_sf"/>
</dbReference>
<proteinExistence type="predicted"/>
<dbReference type="InterPro" id="IPR008792">
    <property type="entry name" value="PQQD"/>
</dbReference>
<dbReference type="AlphaFoldDB" id="A0A975P4E4"/>
<dbReference type="GO" id="GO:0048038">
    <property type="term" value="F:quinone binding"/>
    <property type="evidence" value="ECO:0007669"/>
    <property type="project" value="InterPro"/>
</dbReference>
<dbReference type="RefSeq" id="WP_215507423.1">
    <property type="nucleotide sequence ID" value="NZ_CP076361.1"/>
</dbReference>
<dbReference type="Gene3D" id="1.10.10.1150">
    <property type="entry name" value="Coenzyme PQQ synthesis protein D (PqqD)"/>
    <property type="match status" value="1"/>
</dbReference>
<evidence type="ECO:0000313" key="4">
    <source>
        <dbReference type="EMBL" id="QWK89650.1"/>
    </source>
</evidence>
<organism evidence="4 5">
    <name type="scientific">Gemmobacter fulvus</name>
    <dbReference type="NCBI Taxonomy" id="2840474"/>
    <lineage>
        <taxon>Bacteria</taxon>
        <taxon>Pseudomonadati</taxon>
        <taxon>Pseudomonadota</taxon>
        <taxon>Alphaproteobacteria</taxon>
        <taxon>Rhodobacterales</taxon>
        <taxon>Paracoccaceae</taxon>
        <taxon>Gemmobacter</taxon>
    </lineage>
</organism>
<keyword evidence="3" id="KW-0884">PQQ biosynthesis</keyword>
<dbReference type="InterPro" id="IPR022479">
    <property type="entry name" value="PqqD_bac"/>
</dbReference>
<dbReference type="EMBL" id="CP076361">
    <property type="protein sequence ID" value="QWK89650.1"/>
    <property type="molecule type" value="Genomic_DNA"/>
</dbReference>
<dbReference type="NCBIfam" id="TIGR03859">
    <property type="entry name" value="PQQ_PqqD"/>
    <property type="match status" value="1"/>
</dbReference>